<keyword evidence="5" id="KW-0564">Palmitate</keyword>
<evidence type="ECO:0000256" key="8">
    <source>
        <dbReference type="SAM" id="SignalP"/>
    </source>
</evidence>
<dbReference type="OrthoDB" id="1033921at2"/>
<dbReference type="EMBL" id="ACLR01000176">
    <property type="protein sequence ID" value="EEK16592.1"/>
    <property type="molecule type" value="Genomic_DNA"/>
</dbReference>
<keyword evidence="6" id="KW-0998">Cell outer membrane</keyword>
<dbReference type="RefSeq" id="WP_007365600.1">
    <property type="nucleotide sequence ID" value="NZ_ACLR01000176.1"/>
</dbReference>
<dbReference type="AlphaFoldDB" id="C2MCG5"/>
<organism evidence="9 10">
    <name type="scientific">Porphyromonas uenonis 60-3</name>
    <dbReference type="NCBI Taxonomy" id="596327"/>
    <lineage>
        <taxon>Bacteria</taxon>
        <taxon>Pseudomonadati</taxon>
        <taxon>Bacteroidota</taxon>
        <taxon>Bacteroidia</taxon>
        <taxon>Bacteroidales</taxon>
        <taxon>Porphyromonadaceae</taxon>
        <taxon>Porphyromonas</taxon>
    </lineage>
</organism>
<dbReference type="GO" id="GO:0009279">
    <property type="term" value="C:cell outer membrane"/>
    <property type="evidence" value="ECO:0007669"/>
    <property type="project" value="UniProtKB-SubCell"/>
</dbReference>
<comment type="similarity">
    <text evidence="2">Belongs to the bacteroidetes fimbrillin superfamily. FimB/Mfa2 family.</text>
</comment>
<dbReference type="InterPro" id="IPR014941">
    <property type="entry name" value="FimB/Mfa2/Mfa3"/>
</dbReference>
<evidence type="ECO:0000256" key="5">
    <source>
        <dbReference type="ARBA" id="ARBA00023139"/>
    </source>
</evidence>
<keyword evidence="10" id="KW-1185">Reference proteome</keyword>
<keyword evidence="7" id="KW-0449">Lipoprotein</keyword>
<evidence type="ECO:0000313" key="10">
    <source>
        <dbReference type="Proteomes" id="UP000003303"/>
    </source>
</evidence>
<evidence type="ECO:0000256" key="6">
    <source>
        <dbReference type="ARBA" id="ARBA00023237"/>
    </source>
</evidence>
<dbReference type="Pfam" id="PF08842">
    <property type="entry name" value="Mfa2"/>
    <property type="match status" value="1"/>
</dbReference>
<name>C2MCG5_9PORP</name>
<dbReference type="STRING" id="596327.PORUE0001_1280"/>
<evidence type="ECO:0000256" key="1">
    <source>
        <dbReference type="ARBA" id="ARBA00004442"/>
    </source>
</evidence>
<evidence type="ECO:0000256" key="3">
    <source>
        <dbReference type="ARBA" id="ARBA00022729"/>
    </source>
</evidence>
<evidence type="ECO:0000256" key="4">
    <source>
        <dbReference type="ARBA" id="ARBA00023136"/>
    </source>
</evidence>
<evidence type="ECO:0000313" key="9">
    <source>
        <dbReference type="EMBL" id="EEK16592.1"/>
    </source>
</evidence>
<feature type="chain" id="PRO_5002916475" description="FimB/Mfa2 family fimbrial subunit" evidence="8">
    <location>
        <begin position="25"/>
        <end position="301"/>
    </location>
</feature>
<keyword evidence="4" id="KW-0472">Membrane</keyword>
<evidence type="ECO:0008006" key="11">
    <source>
        <dbReference type="Google" id="ProtNLM"/>
    </source>
</evidence>
<evidence type="ECO:0000256" key="7">
    <source>
        <dbReference type="ARBA" id="ARBA00023288"/>
    </source>
</evidence>
<protein>
    <recommendedName>
        <fullName evidence="11">FimB/Mfa2 family fimbrial subunit</fullName>
    </recommendedName>
</protein>
<dbReference type="PROSITE" id="PS51257">
    <property type="entry name" value="PROKAR_LIPOPROTEIN"/>
    <property type="match status" value="1"/>
</dbReference>
<evidence type="ECO:0000256" key="2">
    <source>
        <dbReference type="ARBA" id="ARBA00007248"/>
    </source>
</evidence>
<accession>C2MCG5</accession>
<comment type="subcellular location">
    <subcellularLocation>
        <location evidence="1">Cell outer membrane</location>
    </subcellularLocation>
</comment>
<dbReference type="Proteomes" id="UP000003303">
    <property type="component" value="Unassembled WGS sequence"/>
</dbReference>
<comment type="caution">
    <text evidence="9">The sequence shown here is derived from an EMBL/GenBank/DDBJ whole genome shotgun (WGS) entry which is preliminary data.</text>
</comment>
<gene>
    <name evidence="9" type="ORF">PORUE0001_1280</name>
</gene>
<dbReference type="Gene3D" id="2.60.40.2100">
    <property type="match status" value="1"/>
</dbReference>
<keyword evidence="3 8" id="KW-0732">Signal</keyword>
<reference evidence="9 10" key="1">
    <citation type="submission" date="2009-04" db="EMBL/GenBank/DDBJ databases">
        <authorList>
            <person name="Sebastian Y."/>
            <person name="Madupu R."/>
            <person name="Durkin A.S."/>
            <person name="Torralba M."/>
            <person name="Methe B."/>
            <person name="Sutton G.G."/>
            <person name="Strausberg R.L."/>
            <person name="Nelson K.E."/>
        </authorList>
    </citation>
    <scope>NUCLEOTIDE SEQUENCE [LARGE SCALE GENOMIC DNA]</scope>
    <source>
        <strain evidence="9 10">60-3</strain>
    </source>
</reference>
<sequence>MAKKVLLLPLTVLLMALLSSCVYEDLSKCPEPRLRFVYNADGSDNVLPKYIKDAHLYIYDESGAVCYTKQLTRQDLAEGIQLPVLTFAQYRVIAWANVTKQSQIANPDTLAKADITAQPDDKGFYRGTDSLYRAELSLDLRHASQGEYTVPFSSAHIGLDVVIKGYDAFHPGAGEPQIEILSGGTHYTFVEHPAGIPLPDADKTFVPILGHSQRDDMYRARFDLFRFTDAQAPVLRLIDSKSGKEIAKINITDYLKEHNISFDKLHEANLPLLISFTAPLKITIKPFVWGSINIKPDQYKQ</sequence>
<proteinExistence type="inferred from homology"/>
<feature type="signal peptide" evidence="8">
    <location>
        <begin position="1"/>
        <end position="24"/>
    </location>
</feature>
<dbReference type="eggNOG" id="ENOG502ZAYR">
    <property type="taxonomic scope" value="Bacteria"/>
</dbReference>